<proteinExistence type="predicted"/>
<dbReference type="OrthoDB" id="4954833at2"/>
<name>A0A5C6YNP1_9FLAO</name>
<dbReference type="AlphaFoldDB" id="A0A5C6YNP1"/>
<dbReference type="Gene3D" id="3.40.1350.140">
    <property type="entry name" value="MepB-like"/>
    <property type="match status" value="1"/>
</dbReference>
<comment type="caution">
    <text evidence="1">The sequence shown here is derived from an EMBL/GenBank/DDBJ whole genome shotgun (WGS) entry which is preliminary data.</text>
</comment>
<protein>
    <submittedName>
        <fullName evidence="1">MepB family protein</fullName>
    </submittedName>
</protein>
<accession>A0A5C6YNP1</accession>
<reference evidence="1 2" key="1">
    <citation type="submission" date="2019-08" db="EMBL/GenBank/DDBJ databases">
        <title>Genome of Aequorivita lipolytica Y10-2 (type strain).</title>
        <authorList>
            <person name="Bowman J.P."/>
        </authorList>
    </citation>
    <scope>NUCLEOTIDE SEQUENCE [LARGE SCALE GENOMIC DNA]</scope>
    <source>
        <strain evidence="1 2">Y10-2</strain>
    </source>
</reference>
<evidence type="ECO:0000313" key="2">
    <source>
        <dbReference type="Proteomes" id="UP000321945"/>
    </source>
</evidence>
<dbReference type="RefSeq" id="WP_111814343.1">
    <property type="nucleotide sequence ID" value="NZ_CBCRZQ010000002.1"/>
</dbReference>
<dbReference type="Proteomes" id="UP000321945">
    <property type="component" value="Unassembled WGS sequence"/>
</dbReference>
<dbReference type="PIRSF" id="PIRSF032285">
    <property type="entry name" value="UCP032285"/>
    <property type="match status" value="1"/>
</dbReference>
<organism evidence="1 2">
    <name type="scientific">Aequorivita lipolytica</name>
    <dbReference type="NCBI Taxonomy" id="153267"/>
    <lineage>
        <taxon>Bacteria</taxon>
        <taxon>Pseudomonadati</taxon>
        <taxon>Bacteroidota</taxon>
        <taxon>Flavobacteriia</taxon>
        <taxon>Flavobacteriales</taxon>
        <taxon>Flavobacteriaceae</taxon>
        <taxon>Aequorivita</taxon>
    </lineage>
</organism>
<keyword evidence="2" id="KW-1185">Reference proteome</keyword>
<dbReference type="EMBL" id="VORU01000005">
    <property type="protein sequence ID" value="TXD69240.1"/>
    <property type="molecule type" value="Genomic_DNA"/>
</dbReference>
<dbReference type="InterPro" id="IPR011235">
    <property type="entry name" value="MepB-like"/>
</dbReference>
<dbReference type="InterPro" id="IPR038231">
    <property type="entry name" value="MepB-like_sf"/>
</dbReference>
<gene>
    <name evidence="1" type="ORF">ESV24_07700</name>
</gene>
<sequence length="161" mass="18843">MNKIHTEIYRNGGLKISDFQTEPESKEYSACQFKVNGQIVICRTAKITPKKVGQFVTFWKRSKVGITQPYSEKDNFHFYVINVERENRMGQFVFAKSILIAKGIVTTEKKDGKRGFRVYPCWDSPTSKQAEKTQRWQLDYFYEIGEIINFEKVKKLYNASS</sequence>
<evidence type="ECO:0000313" key="1">
    <source>
        <dbReference type="EMBL" id="TXD69240.1"/>
    </source>
</evidence>
<dbReference type="Pfam" id="PF08877">
    <property type="entry name" value="MepB-like"/>
    <property type="match status" value="1"/>
</dbReference>